<reference evidence="1 2" key="1">
    <citation type="submission" date="2020-05" db="EMBL/GenBank/DDBJ databases">
        <title>Sulfurimonas marisnigri, sp. nov., and Sulfurimonas baltica, sp. nov., manganese oxide reducing chemolithoautotrophs of the class Epsilonproteobacteria isolated from the pelagic redoxclines of the Black and Baltic Seas and emended description of the genus Sulfurimonas.</title>
        <authorList>
            <person name="Henkel J.V."/>
            <person name="Laudan C."/>
            <person name="Werner J."/>
            <person name="Neu T."/>
            <person name="Plewe S."/>
            <person name="Sproer C."/>
            <person name="Bunk B."/>
            <person name="Schulz-Vogt H.N."/>
        </authorList>
    </citation>
    <scope>NUCLEOTIDE SEQUENCE [LARGE SCALE GENOMIC DNA]</scope>
    <source>
        <strain evidence="1 2">SoZ1</strain>
    </source>
</reference>
<proteinExistence type="predicted"/>
<protein>
    <recommendedName>
        <fullName evidence="3">Type II secretion system protein</fullName>
    </recommendedName>
</protein>
<evidence type="ECO:0000313" key="1">
    <source>
        <dbReference type="EMBL" id="QOY53907.1"/>
    </source>
</evidence>
<gene>
    <name evidence="1" type="ORF">HUE87_08365</name>
</gene>
<dbReference type="AlphaFoldDB" id="A0A7S7RP23"/>
<dbReference type="Proteomes" id="UP000593836">
    <property type="component" value="Chromosome"/>
</dbReference>
<sequence length="138" mass="15673">MIEVMVSVVIISVVIAALFQMKGNSSHIFLELGRKVAVSQFSSFLIANKNYGFENKTVTLDKLIYDFDVEDDLRRRFKESKMKVIYQVLESIDMSESAEIEDVNNEDKLVNSSLIFEIGKTILITDTSSSGLLRLRIQ</sequence>
<accession>A0A7S7RP23</accession>
<evidence type="ECO:0008006" key="3">
    <source>
        <dbReference type="Google" id="ProtNLM"/>
    </source>
</evidence>
<dbReference type="EMBL" id="CP054493">
    <property type="protein sequence ID" value="QOY53907.1"/>
    <property type="molecule type" value="Genomic_DNA"/>
</dbReference>
<dbReference type="KEGG" id="smas:HUE87_08365"/>
<keyword evidence="2" id="KW-1185">Reference proteome</keyword>
<dbReference type="RefSeq" id="WP_194365753.1">
    <property type="nucleotide sequence ID" value="NZ_CP054493.1"/>
</dbReference>
<organism evidence="1 2">
    <name type="scientific">Candidatus Sulfurimonas marisnigri</name>
    <dbReference type="NCBI Taxonomy" id="2740405"/>
    <lineage>
        <taxon>Bacteria</taxon>
        <taxon>Pseudomonadati</taxon>
        <taxon>Campylobacterota</taxon>
        <taxon>Epsilonproteobacteria</taxon>
        <taxon>Campylobacterales</taxon>
        <taxon>Sulfurimonadaceae</taxon>
        <taxon>Sulfurimonas</taxon>
    </lineage>
</organism>
<evidence type="ECO:0000313" key="2">
    <source>
        <dbReference type="Proteomes" id="UP000593836"/>
    </source>
</evidence>
<name>A0A7S7RP23_9BACT</name>